<organism evidence="2 3">
    <name type="scientific">Oceanobacillus neutriphilus</name>
    <dbReference type="NCBI Taxonomy" id="531815"/>
    <lineage>
        <taxon>Bacteria</taxon>
        <taxon>Bacillati</taxon>
        <taxon>Bacillota</taxon>
        <taxon>Bacilli</taxon>
        <taxon>Bacillales</taxon>
        <taxon>Bacillaceae</taxon>
        <taxon>Oceanobacillus</taxon>
    </lineage>
</organism>
<keyword evidence="1" id="KW-0472">Membrane</keyword>
<protein>
    <recommendedName>
        <fullName evidence="4">DUF5668 domain-containing protein</fullName>
    </recommendedName>
</protein>
<feature type="transmembrane region" description="Helical" evidence="1">
    <location>
        <begin position="15"/>
        <end position="32"/>
    </location>
</feature>
<keyword evidence="1" id="KW-1133">Transmembrane helix</keyword>
<dbReference type="RefSeq" id="WP_188733531.1">
    <property type="nucleotide sequence ID" value="NZ_BMLW01000003.1"/>
</dbReference>
<gene>
    <name evidence="2" type="ORF">GCM10011346_11840</name>
</gene>
<comment type="caution">
    <text evidence="2">The sequence shown here is derived from an EMBL/GenBank/DDBJ whole genome shotgun (WGS) entry which is preliminary data.</text>
</comment>
<keyword evidence="1" id="KW-0812">Transmembrane</keyword>
<dbReference type="Proteomes" id="UP000641206">
    <property type="component" value="Unassembled WGS sequence"/>
</dbReference>
<sequence>MKKIQGGKIVNKKSLQIVGFLMTFLLIVELFGVNDEYHFHSLPWAVILPIGIIGIAISIFSNFVTEKKPEK</sequence>
<dbReference type="EMBL" id="BMLW01000003">
    <property type="protein sequence ID" value="GGP09108.1"/>
    <property type="molecule type" value="Genomic_DNA"/>
</dbReference>
<accession>A0ABQ2NSY8</accession>
<feature type="transmembrane region" description="Helical" evidence="1">
    <location>
        <begin position="44"/>
        <end position="65"/>
    </location>
</feature>
<evidence type="ECO:0008006" key="4">
    <source>
        <dbReference type="Google" id="ProtNLM"/>
    </source>
</evidence>
<keyword evidence="3" id="KW-1185">Reference proteome</keyword>
<name>A0ABQ2NSY8_9BACI</name>
<reference evidence="3" key="1">
    <citation type="journal article" date="2019" name="Int. J. Syst. Evol. Microbiol.">
        <title>The Global Catalogue of Microorganisms (GCM) 10K type strain sequencing project: providing services to taxonomists for standard genome sequencing and annotation.</title>
        <authorList>
            <consortium name="The Broad Institute Genomics Platform"/>
            <consortium name="The Broad Institute Genome Sequencing Center for Infectious Disease"/>
            <person name="Wu L."/>
            <person name="Ma J."/>
        </authorList>
    </citation>
    <scope>NUCLEOTIDE SEQUENCE [LARGE SCALE GENOMIC DNA]</scope>
    <source>
        <strain evidence="3">CGMCC 1.7693</strain>
    </source>
</reference>
<evidence type="ECO:0000313" key="3">
    <source>
        <dbReference type="Proteomes" id="UP000641206"/>
    </source>
</evidence>
<evidence type="ECO:0000256" key="1">
    <source>
        <dbReference type="SAM" id="Phobius"/>
    </source>
</evidence>
<evidence type="ECO:0000313" key="2">
    <source>
        <dbReference type="EMBL" id="GGP09108.1"/>
    </source>
</evidence>
<proteinExistence type="predicted"/>